<reference evidence="1 2" key="1">
    <citation type="submission" date="2023-07" db="EMBL/GenBank/DDBJ databases">
        <title>Novel species in genus Planococcus.</title>
        <authorList>
            <person name="Ning S."/>
        </authorList>
    </citation>
    <scope>NUCLEOTIDE SEQUENCE [LARGE SCALE GENOMIC DNA]</scope>
    <source>
        <strain evidence="1 2">N017</strain>
    </source>
</reference>
<proteinExistence type="predicted"/>
<dbReference type="RefSeq" id="WP_301857331.1">
    <property type="nucleotide sequence ID" value="NZ_JAUJWU010000005.1"/>
</dbReference>
<dbReference type="Proteomes" id="UP001172142">
    <property type="component" value="Unassembled WGS sequence"/>
</dbReference>
<protein>
    <submittedName>
        <fullName evidence="1">DUF2892 domain-containing protein</fullName>
    </submittedName>
</protein>
<organism evidence="1 2">
    <name type="scientific">Planococcus shenhongbingii</name>
    <dbReference type="NCBI Taxonomy" id="3058398"/>
    <lineage>
        <taxon>Bacteria</taxon>
        <taxon>Bacillati</taxon>
        <taxon>Bacillota</taxon>
        <taxon>Bacilli</taxon>
        <taxon>Bacillales</taxon>
        <taxon>Caryophanaceae</taxon>
        <taxon>Planococcus</taxon>
    </lineage>
</organism>
<gene>
    <name evidence="1" type="ORF">QWY13_16075</name>
</gene>
<sequence>MAMEIETLPSTQSRIAQHTPDLINGEIERQIEANVNYFKGQDRETIQQRVIELEKEWDAQRILEVNLASIALTSSILGIISNKKWMYLSGAASLFMIQQAVQGWCPPLPLLRKMGARTGNEISLEKQALKNLLDETK</sequence>
<evidence type="ECO:0000313" key="2">
    <source>
        <dbReference type="Proteomes" id="UP001172142"/>
    </source>
</evidence>
<dbReference type="Gene3D" id="6.10.140.1340">
    <property type="match status" value="1"/>
</dbReference>
<accession>A0ABT8NGI8</accession>
<keyword evidence="2" id="KW-1185">Reference proteome</keyword>
<name>A0ABT8NGI8_9BACL</name>
<dbReference type="EMBL" id="JAUJWU010000005">
    <property type="protein sequence ID" value="MDN7246999.1"/>
    <property type="molecule type" value="Genomic_DNA"/>
</dbReference>
<comment type="caution">
    <text evidence="1">The sequence shown here is derived from an EMBL/GenBank/DDBJ whole genome shotgun (WGS) entry which is preliminary data.</text>
</comment>
<evidence type="ECO:0000313" key="1">
    <source>
        <dbReference type="EMBL" id="MDN7246999.1"/>
    </source>
</evidence>